<feature type="transmembrane region" description="Helical" evidence="1">
    <location>
        <begin position="259"/>
        <end position="282"/>
    </location>
</feature>
<proteinExistence type="predicted"/>
<feature type="transmembrane region" description="Helical" evidence="1">
    <location>
        <begin position="58"/>
        <end position="75"/>
    </location>
</feature>
<feature type="transmembrane region" description="Helical" evidence="1">
    <location>
        <begin position="188"/>
        <end position="207"/>
    </location>
</feature>
<feature type="transmembrane region" description="Helical" evidence="1">
    <location>
        <begin position="119"/>
        <end position="136"/>
    </location>
</feature>
<evidence type="ECO:0000313" key="3">
    <source>
        <dbReference type="Proteomes" id="UP000824236"/>
    </source>
</evidence>
<comment type="caution">
    <text evidence="2">The sequence shown here is derived from an EMBL/GenBank/DDBJ whole genome shotgun (WGS) entry which is preliminary data.</text>
</comment>
<evidence type="ECO:0000313" key="2">
    <source>
        <dbReference type="EMBL" id="MBU3814776.1"/>
    </source>
</evidence>
<evidence type="ECO:0008006" key="4">
    <source>
        <dbReference type="Google" id="ProtNLM"/>
    </source>
</evidence>
<feature type="transmembrane region" description="Helical" evidence="1">
    <location>
        <begin position="219"/>
        <end position="238"/>
    </location>
</feature>
<feature type="transmembrane region" description="Helical" evidence="1">
    <location>
        <begin position="87"/>
        <end position="107"/>
    </location>
</feature>
<organism evidence="2 3">
    <name type="scientific">Candidatus Bacteroides intestinipullorum</name>
    <dbReference type="NCBI Taxonomy" id="2838471"/>
    <lineage>
        <taxon>Bacteria</taxon>
        <taxon>Pseudomonadati</taxon>
        <taxon>Bacteroidota</taxon>
        <taxon>Bacteroidia</taxon>
        <taxon>Bacteroidales</taxon>
        <taxon>Bacteroidaceae</taxon>
        <taxon>Bacteroides</taxon>
    </lineage>
</organism>
<keyword evidence="1" id="KW-0812">Transmembrane</keyword>
<dbReference type="Proteomes" id="UP000824236">
    <property type="component" value="Unassembled WGS sequence"/>
</dbReference>
<dbReference type="AlphaFoldDB" id="A0A9E2KHE6"/>
<dbReference type="InterPro" id="IPR038770">
    <property type="entry name" value="Na+/solute_symporter_sf"/>
</dbReference>
<reference evidence="2" key="1">
    <citation type="journal article" date="2021" name="PeerJ">
        <title>Extensive microbial diversity within the chicken gut microbiome revealed by metagenomics and culture.</title>
        <authorList>
            <person name="Gilroy R."/>
            <person name="Ravi A."/>
            <person name="Getino M."/>
            <person name="Pursley I."/>
            <person name="Horton D.L."/>
            <person name="Alikhan N.F."/>
            <person name="Baker D."/>
            <person name="Gharbi K."/>
            <person name="Hall N."/>
            <person name="Watson M."/>
            <person name="Adriaenssens E.M."/>
            <person name="Foster-Nyarko E."/>
            <person name="Jarju S."/>
            <person name="Secka A."/>
            <person name="Antonio M."/>
            <person name="Oren A."/>
            <person name="Chaudhuri R.R."/>
            <person name="La Ragione R."/>
            <person name="Hildebrand F."/>
            <person name="Pallen M.J."/>
        </authorList>
    </citation>
    <scope>NUCLEOTIDE SEQUENCE</scope>
    <source>
        <strain evidence="2">B3-3758</strain>
    </source>
</reference>
<dbReference type="EMBL" id="JAHLFO010000133">
    <property type="protein sequence ID" value="MBU3814776.1"/>
    <property type="molecule type" value="Genomic_DNA"/>
</dbReference>
<protein>
    <recommendedName>
        <fullName evidence="4">Transporter</fullName>
    </recommendedName>
</protein>
<keyword evidence="1" id="KW-0472">Membrane</keyword>
<sequence>MFHHIRSFVLPTAIVLGLLLHRWCEAGAVIVPYLIFLILLLNFTAVNLRKLRFTRIHLWVMLFQTVVCIGGYGLARLLTGDEILSEGVLIGILCPVASSVVVVAAMLGADRNTTTSYTITGNLLVAVLAPVCFSFIGTNQDWSFSHSFLLIIGKISPVIALPFFVALTMQLLIPRVSKALSRYKDWSFYLWALALLLTLGQTIHFIFKHGEGNGSSILALGIVSAAVCFIHFGVGKWIGSHYGDRVAGGQMLGQKNTAVGIWMANTYLNPLASVFLAFYSIWQNLFNSWQLWAHDHQNAKKPGLPNGLAG</sequence>
<evidence type="ECO:0000256" key="1">
    <source>
        <dbReference type="SAM" id="Phobius"/>
    </source>
</evidence>
<keyword evidence="1" id="KW-1133">Transmembrane helix</keyword>
<gene>
    <name evidence="2" type="ORF">H9791_09815</name>
</gene>
<feature type="transmembrane region" description="Helical" evidence="1">
    <location>
        <begin position="148"/>
        <end position="167"/>
    </location>
</feature>
<accession>A0A9E2KHE6</accession>
<reference evidence="2" key="2">
    <citation type="submission" date="2021-04" db="EMBL/GenBank/DDBJ databases">
        <authorList>
            <person name="Gilroy R."/>
        </authorList>
    </citation>
    <scope>NUCLEOTIDE SEQUENCE</scope>
    <source>
        <strain evidence="2">B3-3758</strain>
    </source>
</reference>
<dbReference type="Gene3D" id="1.20.1530.20">
    <property type="match status" value="1"/>
</dbReference>
<feature type="transmembrane region" description="Helical" evidence="1">
    <location>
        <begin position="29"/>
        <end position="46"/>
    </location>
</feature>
<name>A0A9E2KHE6_9BACE</name>